<evidence type="ECO:0000259" key="5">
    <source>
        <dbReference type="PROSITE" id="PS50931"/>
    </source>
</evidence>
<dbReference type="InterPro" id="IPR005119">
    <property type="entry name" value="LysR_subst-bd"/>
</dbReference>
<comment type="caution">
    <text evidence="6">The sequence shown here is derived from an EMBL/GenBank/DDBJ whole genome shotgun (WGS) entry which is preliminary data.</text>
</comment>
<dbReference type="CDD" id="cd08414">
    <property type="entry name" value="PBP2_LTTR_aromatics_like"/>
    <property type="match status" value="1"/>
</dbReference>
<keyword evidence="2" id="KW-0805">Transcription regulation</keyword>
<dbReference type="PROSITE" id="PS50931">
    <property type="entry name" value="HTH_LYSR"/>
    <property type="match status" value="1"/>
</dbReference>
<evidence type="ECO:0000256" key="4">
    <source>
        <dbReference type="ARBA" id="ARBA00023163"/>
    </source>
</evidence>
<dbReference type="PRINTS" id="PR00039">
    <property type="entry name" value="HTHLYSR"/>
</dbReference>
<dbReference type="RefSeq" id="WP_200267295.1">
    <property type="nucleotide sequence ID" value="NZ_JAENIJ010000003.1"/>
</dbReference>
<dbReference type="GO" id="GO:0003677">
    <property type="term" value="F:DNA binding"/>
    <property type="evidence" value="ECO:0007669"/>
    <property type="project" value="UniProtKB-KW"/>
</dbReference>
<name>A0A934VT95_9BACT</name>
<keyword evidence="4" id="KW-0804">Transcription</keyword>
<keyword evidence="7" id="KW-1185">Reference proteome</keyword>
<dbReference type="Gene3D" id="3.40.190.10">
    <property type="entry name" value="Periplasmic binding protein-like II"/>
    <property type="match status" value="2"/>
</dbReference>
<feature type="domain" description="HTH lysR-type" evidence="5">
    <location>
        <begin position="3"/>
        <end position="60"/>
    </location>
</feature>
<dbReference type="InterPro" id="IPR036388">
    <property type="entry name" value="WH-like_DNA-bd_sf"/>
</dbReference>
<accession>A0A934VT95</accession>
<dbReference type="Gene3D" id="1.10.10.10">
    <property type="entry name" value="Winged helix-like DNA-binding domain superfamily/Winged helix DNA-binding domain"/>
    <property type="match status" value="1"/>
</dbReference>
<evidence type="ECO:0000313" key="7">
    <source>
        <dbReference type="Proteomes" id="UP000603141"/>
    </source>
</evidence>
<reference evidence="6" key="1">
    <citation type="submission" date="2021-01" db="EMBL/GenBank/DDBJ databases">
        <title>Modified the classification status of verrucomicrobia.</title>
        <authorList>
            <person name="Feng X."/>
        </authorList>
    </citation>
    <scope>NUCLEOTIDE SEQUENCE</scope>
    <source>
        <strain evidence="6">KCTC 22041</strain>
    </source>
</reference>
<dbReference type="PANTHER" id="PTHR30346">
    <property type="entry name" value="TRANSCRIPTIONAL DUAL REGULATOR HCAR-RELATED"/>
    <property type="match status" value="1"/>
</dbReference>
<dbReference type="Pfam" id="PF00126">
    <property type="entry name" value="HTH_1"/>
    <property type="match status" value="1"/>
</dbReference>
<gene>
    <name evidence="6" type="ORF">JIN85_02455</name>
</gene>
<dbReference type="GO" id="GO:0032993">
    <property type="term" value="C:protein-DNA complex"/>
    <property type="evidence" value="ECO:0007669"/>
    <property type="project" value="TreeGrafter"/>
</dbReference>
<dbReference type="GO" id="GO:0003700">
    <property type="term" value="F:DNA-binding transcription factor activity"/>
    <property type="evidence" value="ECO:0007669"/>
    <property type="project" value="InterPro"/>
</dbReference>
<dbReference type="FunFam" id="1.10.10.10:FF:000001">
    <property type="entry name" value="LysR family transcriptional regulator"/>
    <property type="match status" value="1"/>
</dbReference>
<proteinExistence type="inferred from homology"/>
<comment type="similarity">
    <text evidence="1">Belongs to the LysR transcriptional regulatory family.</text>
</comment>
<protein>
    <submittedName>
        <fullName evidence="6">LysR family transcriptional regulator</fullName>
    </submittedName>
</protein>
<evidence type="ECO:0000313" key="6">
    <source>
        <dbReference type="EMBL" id="MBK1881257.1"/>
    </source>
</evidence>
<dbReference type="EMBL" id="JAENIJ010000003">
    <property type="protein sequence ID" value="MBK1881257.1"/>
    <property type="molecule type" value="Genomic_DNA"/>
</dbReference>
<evidence type="ECO:0000256" key="1">
    <source>
        <dbReference type="ARBA" id="ARBA00009437"/>
    </source>
</evidence>
<dbReference type="Proteomes" id="UP000603141">
    <property type="component" value="Unassembled WGS sequence"/>
</dbReference>
<dbReference type="PANTHER" id="PTHR30346:SF17">
    <property type="entry name" value="LYSR FAMILY TRANSCRIPTIONAL REGULATOR"/>
    <property type="match status" value="1"/>
</dbReference>
<dbReference type="SUPFAM" id="SSF53850">
    <property type="entry name" value="Periplasmic binding protein-like II"/>
    <property type="match status" value="1"/>
</dbReference>
<dbReference type="AlphaFoldDB" id="A0A934VT95"/>
<evidence type="ECO:0000256" key="2">
    <source>
        <dbReference type="ARBA" id="ARBA00023015"/>
    </source>
</evidence>
<evidence type="ECO:0000256" key="3">
    <source>
        <dbReference type="ARBA" id="ARBA00023125"/>
    </source>
</evidence>
<organism evidence="6 7">
    <name type="scientific">Luteolibacter pohnpeiensis</name>
    <dbReference type="NCBI Taxonomy" id="454153"/>
    <lineage>
        <taxon>Bacteria</taxon>
        <taxon>Pseudomonadati</taxon>
        <taxon>Verrucomicrobiota</taxon>
        <taxon>Verrucomicrobiia</taxon>
        <taxon>Verrucomicrobiales</taxon>
        <taxon>Verrucomicrobiaceae</taxon>
        <taxon>Luteolibacter</taxon>
    </lineage>
</organism>
<dbReference type="InterPro" id="IPR036390">
    <property type="entry name" value="WH_DNA-bd_sf"/>
</dbReference>
<dbReference type="InterPro" id="IPR000847">
    <property type="entry name" value="LysR_HTH_N"/>
</dbReference>
<dbReference type="SUPFAM" id="SSF46785">
    <property type="entry name" value="Winged helix' DNA-binding domain"/>
    <property type="match status" value="1"/>
</dbReference>
<keyword evidence="3" id="KW-0238">DNA-binding</keyword>
<sequence length="307" mass="33781">MIDDLRVLRAFVAVAEELNFRKAAERLHMSQPPLSRMISTLEDQIDAQLFVRSTRKVELTRAGWLFLEEARSLLDAAAAAGRRIRHEVSSQARPLRVGSTSSAYFTGLPELMNHFGRTEPSMAVEMVGMNSADQLEALASGNLDVGFVLPPVLHSELSSVLFASVRLQLAVRDDHPLAKEPGAVSLNQFRHETFILHQRAQDPGMFEGILRCCERSGFRPKIRVKTEQEHCMGLVTSGAGIHFSAAPSMCLKMSGISFIDLDGEAPCLEISMAWRTDDPSPALASFLKAASTRSIAEPTAHRTPDSR</sequence>
<dbReference type="Pfam" id="PF03466">
    <property type="entry name" value="LysR_substrate"/>
    <property type="match status" value="1"/>
</dbReference>